<sequence length="208" mass="22178">MTQAPAERPGSVLADYRAFVERAVRNPSSVGAVAPSSPALADRIAAVVPSSGDPVVVELGPGTGALSRAIARRLPEGGRHVAIEVDPGMVDHLNRALPWLEVVQGDAARLGELLPGAGIERVDAVVSGLPWSIFPGRLQEDILQQVGAVLAPGGAFTTFAYVHALGMTGAREFRRRLDRGFDEVLTSHTVWRNVPPARIYACRRPRRA</sequence>
<reference evidence="5 6" key="1">
    <citation type="submission" date="2024-08" db="EMBL/GenBank/DDBJ databases">
        <title>Genome mining of Saccharopolyspora cebuensis PGLac3 from Nigerian medicinal plant.</title>
        <authorList>
            <person name="Ezeobiora C.E."/>
            <person name="Igbokwe N.H."/>
            <person name="Amin D.H."/>
            <person name="Mendie U.E."/>
        </authorList>
    </citation>
    <scope>NUCLEOTIDE SEQUENCE [LARGE SCALE GENOMIC DNA]</scope>
    <source>
        <strain evidence="5 6">PGLac3</strain>
    </source>
</reference>
<dbReference type="GO" id="GO:0032259">
    <property type="term" value="P:methylation"/>
    <property type="evidence" value="ECO:0007669"/>
    <property type="project" value="UniProtKB-KW"/>
</dbReference>
<dbReference type="InterPro" id="IPR041698">
    <property type="entry name" value="Methyltransf_25"/>
</dbReference>
<gene>
    <name evidence="5" type="ORF">AB8O55_06165</name>
</gene>
<accession>A0ABV4CD23</accession>
<protein>
    <submittedName>
        <fullName evidence="5">Class I SAM-dependent methyltransferase</fullName>
    </submittedName>
</protein>
<dbReference type="InterPro" id="IPR020598">
    <property type="entry name" value="rRNA_Ade_methylase_Trfase_N"/>
</dbReference>
<dbReference type="Pfam" id="PF13649">
    <property type="entry name" value="Methyltransf_25"/>
    <property type="match status" value="1"/>
</dbReference>
<comment type="caution">
    <text evidence="5">The sequence shown here is derived from an EMBL/GenBank/DDBJ whole genome shotgun (WGS) entry which is preliminary data.</text>
</comment>
<dbReference type="Proteomes" id="UP001564626">
    <property type="component" value="Unassembled WGS sequence"/>
</dbReference>
<dbReference type="EMBL" id="JBGEHV010000007">
    <property type="protein sequence ID" value="MEY8038974.1"/>
    <property type="molecule type" value="Genomic_DNA"/>
</dbReference>
<dbReference type="SUPFAM" id="SSF53335">
    <property type="entry name" value="S-adenosyl-L-methionine-dependent methyltransferases"/>
    <property type="match status" value="1"/>
</dbReference>
<dbReference type="SMART" id="SM00650">
    <property type="entry name" value="rADc"/>
    <property type="match status" value="1"/>
</dbReference>
<dbReference type="RefSeq" id="WP_345366414.1">
    <property type="nucleotide sequence ID" value="NZ_BAABII010000016.1"/>
</dbReference>
<keyword evidence="6" id="KW-1185">Reference proteome</keyword>
<keyword evidence="1 5" id="KW-0489">Methyltransferase</keyword>
<dbReference type="Gene3D" id="3.40.50.150">
    <property type="entry name" value="Vaccinia Virus protein VP39"/>
    <property type="match status" value="1"/>
</dbReference>
<evidence type="ECO:0000256" key="2">
    <source>
        <dbReference type="ARBA" id="ARBA00022679"/>
    </source>
</evidence>
<proteinExistence type="predicted"/>
<evidence type="ECO:0000313" key="5">
    <source>
        <dbReference type="EMBL" id="MEY8038974.1"/>
    </source>
</evidence>
<evidence type="ECO:0000256" key="3">
    <source>
        <dbReference type="ARBA" id="ARBA00022691"/>
    </source>
</evidence>
<evidence type="ECO:0000256" key="1">
    <source>
        <dbReference type="ARBA" id="ARBA00022603"/>
    </source>
</evidence>
<organism evidence="5 6">
    <name type="scientific">Saccharopolyspora cebuensis</name>
    <dbReference type="NCBI Taxonomy" id="418759"/>
    <lineage>
        <taxon>Bacteria</taxon>
        <taxon>Bacillati</taxon>
        <taxon>Actinomycetota</taxon>
        <taxon>Actinomycetes</taxon>
        <taxon>Pseudonocardiales</taxon>
        <taxon>Pseudonocardiaceae</taxon>
        <taxon>Saccharopolyspora</taxon>
    </lineage>
</organism>
<dbReference type="GO" id="GO:0008168">
    <property type="term" value="F:methyltransferase activity"/>
    <property type="evidence" value="ECO:0007669"/>
    <property type="project" value="UniProtKB-KW"/>
</dbReference>
<dbReference type="CDD" id="cd02440">
    <property type="entry name" value="AdoMet_MTases"/>
    <property type="match status" value="1"/>
</dbReference>
<evidence type="ECO:0000313" key="6">
    <source>
        <dbReference type="Proteomes" id="UP001564626"/>
    </source>
</evidence>
<feature type="domain" description="Ribosomal RNA adenine methylase transferase N-terminal" evidence="4">
    <location>
        <begin position="40"/>
        <end position="178"/>
    </location>
</feature>
<keyword evidence="2" id="KW-0808">Transferase</keyword>
<dbReference type="InterPro" id="IPR029063">
    <property type="entry name" value="SAM-dependent_MTases_sf"/>
</dbReference>
<evidence type="ECO:0000259" key="4">
    <source>
        <dbReference type="SMART" id="SM00650"/>
    </source>
</evidence>
<keyword evidence="3" id="KW-0949">S-adenosyl-L-methionine</keyword>
<name>A0ABV4CD23_9PSEU</name>